<organism evidence="1 2">
    <name type="scientific">Meloidogyne enterolobii</name>
    <name type="common">Root-knot nematode worm</name>
    <name type="synonym">Meloidogyne mayaguensis</name>
    <dbReference type="NCBI Taxonomy" id="390850"/>
    <lineage>
        <taxon>Eukaryota</taxon>
        <taxon>Metazoa</taxon>
        <taxon>Ecdysozoa</taxon>
        <taxon>Nematoda</taxon>
        <taxon>Chromadorea</taxon>
        <taxon>Rhabditida</taxon>
        <taxon>Tylenchina</taxon>
        <taxon>Tylenchomorpha</taxon>
        <taxon>Tylenchoidea</taxon>
        <taxon>Meloidogynidae</taxon>
        <taxon>Meloidogyninae</taxon>
        <taxon>Meloidogyne</taxon>
    </lineage>
</organism>
<evidence type="ECO:0000313" key="2">
    <source>
        <dbReference type="Proteomes" id="UP000580250"/>
    </source>
</evidence>
<sequence>MNQYFLPQPFTAYNPMMNFPTNNHQLGQMQIQNYGVPNLFFGCPNAFSQQIMYPNQFIPSQSVQQNYQYANFISEDTSLANLEKILLDTIPDLDGTEGNSEIKKFFKKFDATLEDWPEKKKIFALKSKLFGKAKSYFILAIKTKLYNYKLNKNFILCQLIPSEYKVEEPINLTKKTTNSKLEHLEKNCEKNEKLLPQPNNQNETNLVEKFETDLDLPVNLFEAKVEDKSEHESVGSKKGLTMDFEEAAFELPMNLFEEKAEVKFKEPEKNQVKAETIDEIVFENMVQIAKEDEPVDEDFDELRKEKANELGRMKNELELWNQENSLEIGNKNFGNFEKDLDPIIEENFKEKRKEKANELGRMKIDYEFIDQNVLEFKSKDFENFGKESVPLKEYIGKENFMESEGLIASSNFEFMRFLKFSKTRKSFIVNAKKIWKKSIEQDGNFKKNFKSNVRKQFEEYSFSMQYSILKKINSKMKLLKISVSKKINAKMKKAKKQGKFGWRKRKIRGRFFHGVRRRLCLKDMITKIRASRQFRNFLKEKRRLMQILKPKDLQFVPETKQVIQTSQMAMISLEKTRVPNKKKV</sequence>
<evidence type="ECO:0000313" key="1">
    <source>
        <dbReference type="EMBL" id="CAD2185949.1"/>
    </source>
</evidence>
<name>A0A6V7WG33_MELEN</name>
<dbReference type="EMBL" id="CAJEWN010000566">
    <property type="protein sequence ID" value="CAD2185949.1"/>
    <property type="molecule type" value="Genomic_DNA"/>
</dbReference>
<dbReference type="Proteomes" id="UP000580250">
    <property type="component" value="Unassembled WGS sequence"/>
</dbReference>
<gene>
    <name evidence="1" type="ORF">MENT_LOCUS38405</name>
</gene>
<proteinExistence type="predicted"/>
<accession>A0A6V7WG33</accession>
<dbReference type="AlphaFoldDB" id="A0A6V7WG33"/>
<protein>
    <submittedName>
        <fullName evidence="1">Uncharacterized protein</fullName>
    </submittedName>
</protein>
<reference evidence="1 2" key="1">
    <citation type="submission" date="2020-08" db="EMBL/GenBank/DDBJ databases">
        <authorList>
            <person name="Koutsovoulos G."/>
            <person name="Danchin GJ E."/>
        </authorList>
    </citation>
    <scope>NUCLEOTIDE SEQUENCE [LARGE SCALE GENOMIC DNA]</scope>
</reference>
<comment type="caution">
    <text evidence="1">The sequence shown here is derived from an EMBL/GenBank/DDBJ whole genome shotgun (WGS) entry which is preliminary data.</text>
</comment>